<dbReference type="Pfam" id="PF01979">
    <property type="entry name" value="Amidohydro_1"/>
    <property type="match status" value="1"/>
</dbReference>
<comment type="caution">
    <text evidence="7">The sequence shown here is derived from an EMBL/GenBank/DDBJ whole genome shotgun (WGS) entry which is preliminary data.</text>
</comment>
<reference evidence="7" key="1">
    <citation type="journal article" date="2014" name="Int. J. Syst. Evol. Microbiol.">
        <title>Complete genome sequence of Corynebacterium casei LMG S-19264T (=DSM 44701T), isolated from a smear-ripened cheese.</title>
        <authorList>
            <consortium name="US DOE Joint Genome Institute (JGI-PGF)"/>
            <person name="Walter F."/>
            <person name="Albersmeier A."/>
            <person name="Kalinowski J."/>
            <person name="Ruckert C."/>
        </authorList>
    </citation>
    <scope>NUCLEOTIDE SEQUENCE</scope>
    <source>
        <strain evidence="7">CCM 7897</strain>
    </source>
</reference>
<comment type="cofactor">
    <cofactor evidence="1">
        <name>Zn(2+)</name>
        <dbReference type="ChEBI" id="CHEBI:29105"/>
    </cofactor>
</comment>
<dbReference type="PANTHER" id="PTHR43668:SF2">
    <property type="entry name" value="ALLANTOINASE"/>
    <property type="match status" value="1"/>
</dbReference>
<evidence type="ECO:0000256" key="3">
    <source>
        <dbReference type="ARBA" id="ARBA00010286"/>
    </source>
</evidence>
<dbReference type="PANTHER" id="PTHR43668">
    <property type="entry name" value="ALLANTOINASE"/>
    <property type="match status" value="1"/>
</dbReference>
<sequence length="470" mass="51405">MDTIIKNGLIITADGRFEGSIGIKDGAIAALFEPGAEPSAAEVIDAKGLAILPGVIDMHSHHREGSLPGFEYKDTIYTSTQQCAAGGVTTSVAMPNVTPPPNTMELLEKQFAIYETDAVVDWNFNPAPTIIEEVPAMSETGIAAYKFFMVVDTGRSYPHMPGIGVHDHGRILEIMKACAAQDVPLMVHPHDQALMDVIEKEYWDRGERDALAYAKAYAAHDGVIWETAIATLLRLQRAAGCHLHILHTQTAGSVQLIREAKAAGQKITCEINPWALFLGCEWSAIQRLGSYALSYWVPEKNVPGLWQGLNDGTIDIIATDHAPHLKEEKEIGWTDGWKAHTGTPSTQFYLSMFLTAAQDGKIPLERVVEATSTGPARLFRLDRKGEIRPGFDADLVLVDLEKEYEIRDEDVLSMIGWSPYAGRTFKAKPVRTILRGKTIYVDGKVVGEKGYGKQAVSTARHANKTAAAAE</sequence>
<protein>
    <submittedName>
        <fullName evidence="7">Dihydroorotase</fullName>
    </submittedName>
</protein>
<keyword evidence="4" id="KW-0479">Metal-binding</keyword>
<name>A0A917CHE3_9HYPH</name>
<evidence type="ECO:0000256" key="5">
    <source>
        <dbReference type="ARBA" id="ARBA00022801"/>
    </source>
</evidence>
<evidence type="ECO:0000256" key="2">
    <source>
        <dbReference type="ARBA" id="ARBA00002368"/>
    </source>
</evidence>
<evidence type="ECO:0000256" key="1">
    <source>
        <dbReference type="ARBA" id="ARBA00001947"/>
    </source>
</evidence>
<dbReference type="SUPFAM" id="SSF51556">
    <property type="entry name" value="Metallo-dependent hydrolases"/>
    <property type="match status" value="1"/>
</dbReference>
<feature type="domain" description="Amidohydrolase-related" evidence="6">
    <location>
        <begin position="51"/>
        <end position="438"/>
    </location>
</feature>
<dbReference type="AlphaFoldDB" id="A0A917CHE3"/>
<evidence type="ECO:0000313" key="7">
    <source>
        <dbReference type="EMBL" id="GGF88587.1"/>
    </source>
</evidence>
<dbReference type="SUPFAM" id="SSF51338">
    <property type="entry name" value="Composite domain of metallo-dependent hydrolases"/>
    <property type="match status" value="1"/>
</dbReference>
<dbReference type="GO" id="GO:0006145">
    <property type="term" value="P:purine nucleobase catabolic process"/>
    <property type="evidence" value="ECO:0007669"/>
    <property type="project" value="TreeGrafter"/>
</dbReference>
<dbReference type="InterPro" id="IPR050138">
    <property type="entry name" value="DHOase/Allantoinase_Hydrolase"/>
</dbReference>
<evidence type="ECO:0000313" key="8">
    <source>
        <dbReference type="Proteomes" id="UP000606044"/>
    </source>
</evidence>
<dbReference type="InterPro" id="IPR002195">
    <property type="entry name" value="Dihydroorotase_CS"/>
</dbReference>
<dbReference type="InterPro" id="IPR032466">
    <property type="entry name" value="Metal_Hydrolase"/>
</dbReference>
<keyword evidence="5" id="KW-0378">Hydrolase</keyword>
<dbReference type="GO" id="GO:0046872">
    <property type="term" value="F:metal ion binding"/>
    <property type="evidence" value="ECO:0007669"/>
    <property type="project" value="UniProtKB-KW"/>
</dbReference>
<comment type="function">
    <text evidence="2">Catalyzes the reversible cyclization of carbamoyl aspartate to dihydroorotate.</text>
</comment>
<evidence type="ECO:0000259" key="6">
    <source>
        <dbReference type="Pfam" id="PF01979"/>
    </source>
</evidence>
<dbReference type="Gene3D" id="3.20.20.140">
    <property type="entry name" value="Metal-dependent hydrolases"/>
    <property type="match status" value="1"/>
</dbReference>
<dbReference type="EMBL" id="BMCT01000013">
    <property type="protein sequence ID" value="GGF88587.1"/>
    <property type="molecule type" value="Genomic_DNA"/>
</dbReference>
<accession>A0A917CHE3</accession>
<dbReference type="Gene3D" id="2.30.40.10">
    <property type="entry name" value="Urease, subunit C, domain 1"/>
    <property type="match status" value="1"/>
</dbReference>
<dbReference type="PROSITE" id="PS00483">
    <property type="entry name" value="DIHYDROOROTASE_2"/>
    <property type="match status" value="1"/>
</dbReference>
<dbReference type="Proteomes" id="UP000606044">
    <property type="component" value="Unassembled WGS sequence"/>
</dbReference>
<keyword evidence="8" id="KW-1185">Reference proteome</keyword>
<comment type="similarity">
    <text evidence="3">Belongs to the metallo-dependent hydrolases superfamily. DHOase family. Class I DHOase subfamily.</text>
</comment>
<dbReference type="RefSeq" id="WP_188584148.1">
    <property type="nucleotide sequence ID" value="NZ_BMCT01000013.1"/>
</dbReference>
<reference evidence="7" key="2">
    <citation type="submission" date="2020-09" db="EMBL/GenBank/DDBJ databases">
        <authorList>
            <person name="Sun Q."/>
            <person name="Sedlacek I."/>
        </authorList>
    </citation>
    <scope>NUCLEOTIDE SEQUENCE</scope>
    <source>
        <strain evidence="7">CCM 7897</strain>
    </source>
</reference>
<organism evidence="7 8">
    <name type="scientific">Azorhizobium oxalatiphilum</name>
    <dbReference type="NCBI Taxonomy" id="980631"/>
    <lineage>
        <taxon>Bacteria</taxon>
        <taxon>Pseudomonadati</taxon>
        <taxon>Pseudomonadota</taxon>
        <taxon>Alphaproteobacteria</taxon>
        <taxon>Hyphomicrobiales</taxon>
        <taxon>Xanthobacteraceae</taxon>
        <taxon>Azorhizobium</taxon>
    </lineage>
</organism>
<evidence type="ECO:0000256" key="4">
    <source>
        <dbReference type="ARBA" id="ARBA00022723"/>
    </source>
</evidence>
<proteinExistence type="inferred from homology"/>
<dbReference type="InterPro" id="IPR006680">
    <property type="entry name" value="Amidohydro-rel"/>
</dbReference>
<dbReference type="GO" id="GO:0004038">
    <property type="term" value="F:allantoinase activity"/>
    <property type="evidence" value="ECO:0007669"/>
    <property type="project" value="TreeGrafter"/>
</dbReference>
<dbReference type="InterPro" id="IPR011059">
    <property type="entry name" value="Metal-dep_hydrolase_composite"/>
</dbReference>
<dbReference type="GO" id="GO:0005737">
    <property type="term" value="C:cytoplasm"/>
    <property type="evidence" value="ECO:0007669"/>
    <property type="project" value="TreeGrafter"/>
</dbReference>
<gene>
    <name evidence="7" type="primary">pyrC</name>
    <name evidence="7" type="ORF">GCM10007301_55670</name>
</gene>